<protein>
    <recommendedName>
        <fullName evidence="12">Trichome birefringence-like N-terminal domain-containing protein</fullName>
    </recommendedName>
</protein>
<evidence type="ECO:0000256" key="4">
    <source>
        <dbReference type="ARBA" id="ARBA00022968"/>
    </source>
</evidence>
<dbReference type="PANTHER" id="PTHR32285:SF7">
    <property type="entry name" value="PROTEIN TRICHOME BIREFRINGENCE-LIKE 3"/>
    <property type="match status" value="1"/>
</dbReference>
<evidence type="ECO:0000313" key="11">
    <source>
        <dbReference type="Proteomes" id="UP000316621"/>
    </source>
</evidence>
<evidence type="ECO:0008006" key="12">
    <source>
        <dbReference type="Google" id="ProtNLM"/>
    </source>
</evidence>
<dbReference type="GO" id="GO:0005794">
    <property type="term" value="C:Golgi apparatus"/>
    <property type="evidence" value="ECO:0007669"/>
    <property type="project" value="TreeGrafter"/>
</dbReference>
<evidence type="ECO:0000313" key="10">
    <source>
        <dbReference type="EMBL" id="RZC78054.1"/>
    </source>
</evidence>
<dbReference type="InterPro" id="IPR026057">
    <property type="entry name" value="TBL_C"/>
</dbReference>
<name>A0A4Y7KXN3_PAPSO</name>
<dbReference type="PANTHER" id="PTHR32285">
    <property type="entry name" value="PROTEIN TRICHOME BIREFRINGENCE-LIKE 9-RELATED"/>
    <property type="match status" value="1"/>
</dbReference>
<evidence type="ECO:0000259" key="8">
    <source>
        <dbReference type="Pfam" id="PF13839"/>
    </source>
</evidence>
<organism evidence="10 11">
    <name type="scientific">Papaver somniferum</name>
    <name type="common">Opium poppy</name>
    <dbReference type="NCBI Taxonomy" id="3469"/>
    <lineage>
        <taxon>Eukaryota</taxon>
        <taxon>Viridiplantae</taxon>
        <taxon>Streptophyta</taxon>
        <taxon>Embryophyta</taxon>
        <taxon>Tracheophyta</taxon>
        <taxon>Spermatophyta</taxon>
        <taxon>Magnoliopsida</taxon>
        <taxon>Ranunculales</taxon>
        <taxon>Papaveraceae</taxon>
        <taxon>Papaveroideae</taxon>
        <taxon>Papaver</taxon>
    </lineage>
</organism>
<feature type="domain" description="Trichome birefringence-like C-terminal" evidence="8">
    <location>
        <begin position="516"/>
        <end position="802"/>
    </location>
</feature>
<keyword evidence="6 7" id="KW-0472">Membrane</keyword>
<evidence type="ECO:0000256" key="3">
    <source>
        <dbReference type="ARBA" id="ARBA00022692"/>
    </source>
</evidence>
<dbReference type="OMA" id="DHASEWA"/>
<dbReference type="AlphaFoldDB" id="A0A4Y7KXN3"/>
<dbReference type="GO" id="GO:0016413">
    <property type="term" value="F:O-acetyltransferase activity"/>
    <property type="evidence" value="ECO:0007669"/>
    <property type="project" value="InterPro"/>
</dbReference>
<dbReference type="EMBL" id="CM010723">
    <property type="protein sequence ID" value="RZC78054.1"/>
    <property type="molecule type" value="Genomic_DNA"/>
</dbReference>
<dbReference type="Proteomes" id="UP000316621">
    <property type="component" value="Chromosome 9"/>
</dbReference>
<comment type="subcellular location">
    <subcellularLocation>
        <location evidence="1">Membrane</location>
        <topology evidence="1">Single-pass membrane protein</topology>
    </subcellularLocation>
</comment>
<gene>
    <name evidence="10" type="ORF">C5167_002267</name>
</gene>
<evidence type="ECO:0000256" key="7">
    <source>
        <dbReference type="SAM" id="Phobius"/>
    </source>
</evidence>
<dbReference type="Pfam" id="PF14416">
    <property type="entry name" value="PMR5N"/>
    <property type="match status" value="2"/>
</dbReference>
<evidence type="ECO:0000256" key="1">
    <source>
        <dbReference type="ARBA" id="ARBA00004167"/>
    </source>
</evidence>
<dbReference type="GO" id="GO:0016020">
    <property type="term" value="C:membrane"/>
    <property type="evidence" value="ECO:0007669"/>
    <property type="project" value="UniProtKB-SubCell"/>
</dbReference>
<accession>A0A4Y7KXN3</accession>
<keyword evidence="4" id="KW-0735">Signal-anchor</keyword>
<evidence type="ECO:0000256" key="6">
    <source>
        <dbReference type="ARBA" id="ARBA00023136"/>
    </source>
</evidence>
<feature type="domain" description="Trichome birefringence-like N-terminal" evidence="9">
    <location>
        <begin position="462"/>
        <end position="514"/>
    </location>
</feature>
<evidence type="ECO:0000259" key="9">
    <source>
        <dbReference type="Pfam" id="PF14416"/>
    </source>
</evidence>
<proteinExistence type="inferred from homology"/>
<reference evidence="10 11" key="1">
    <citation type="journal article" date="2018" name="Science">
        <title>The opium poppy genome and morphinan production.</title>
        <authorList>
            <person name="Guo L."/>
            <person name="Winzer T."/>
            <person name="Yang X."/>
            <person name="Li Y."/>
            <person name="Ning Z."/>
            <person name="He Z."/>
            <person name="Teodor R."/>
            <person name="Lu Y."/>
            <person name="Bowser T.A."/>
            <person name="Graham I.A."/>
            <person name="Ye K."/>
        </authorList>
    </citation>
    <scope>NUCLEOTIDE SEQUENCE [LARGE SCALE GENOMIC DNA]</scope>
    <source>
        <strain evidence="11">cv. HN1</strain>
        <tissue evidence="10">Leaves</tissue>
    </source>
</reference>
<feature type="domain" description="Trichome birefringence-like C-terminal" evidence="8">
    <location>
        <begin position="151"/>
        <end position="432"/>
    </location>
</feature>
<dbReference type="Gramene" id="RZC78054">
    <property type="protein sequence ID" value="RZC78054"/>
    <property type="gene ID" value="C5167_002267"/>
</dbReference>
<dbReference type="InterPro" id="IPR029962">
    <property type="entry name" value="TBL"/>
</dbReference>
<dbReference type="InterPro" id="IPR025846">
    <property type="entry name" value="TBL_N"/>
</dbReference>
<evidence type="ECO:0000256" key="2">
    <source>
        <dbReference type="ARBA" id="ARBA00007727"/>
    </source>
</evidence>
<feature type="domain" description="Trichome birefringence-like N-terminal" evidence="9">
    <location>
        <begin position="97"/>
        <end position="149"/>
    </location>
</feature>
<feature type="transmembrane region" description="Helical" evidence="7">
    <location>
        <begin position="9"/>
        <end position="28"/>
    </location>
</feature>
<dbReference type="Pfam" id="PF13839">
    <property type="entry name" value="PC-Esterase"/>
    <property type="match status" value="2"/>
</dbReference>
<comment type="similarity">
    <text evidence="2">Belongs to the PC-esterase family. TBL subfamily.</text>
</comment>
<evidence type="ECO:0000256" key="5">
    <source>
        <dbReference type="ARBA" id="ARBA00022989"/>
    </source>
</evidence>
<keyword evidence="5 7" id="KW-1133">Transmembrane helix</keyword>
<keyword evidence="11" id="KW-1185">Reference proteome</keyword>
<sequence>MMNSALAKTSVYTIITVFFVFAFIVLVLRTDESTGSLFSISILKLDKSWLSQESKTGHEDIIANDISNYTRTGNSVLPPEESNDTGIDNEEEFIVSTCDIAKGKWVFNNMSKPLYTDHTCPYLDKEVSCVKNGRTDSDYRHWEWQPDDCVLPRFDPKAVLNKLRNKRLMFVGDSLQKNQWQSFVCQVQSIIPAEQKSMQRGRPHSIFTAKEYNSTIEFYWAPFLIESNTDLDIIADPRKRILKVDSVTKHAQYWMGVDILVFNTYIWWMNGIKIKSLWGSFANGDDGFEELDAEVAYRIGLKTWANWVDSTVDPNKTRVFFTTMSPIHMGSYTQHEKKGYRCYNETRPFQEYWGRYLSQRVTNIVSSVVERMRIPVQFINITQMSEQRIDGHASIYTESGENVITDEQKHHSDCIHWCLPGVPDIWNQLLYTYFSFLNGHSVTEVEEIDKTNTDDEEFLENKCDITKGKWVFNNLSQPLYSDQSCPYIDKQVSCVKNGRTDSDYRHWEWQPDDCVLPSFDPEVVLDKLRGKRLMFVGDSLQKNQWQSFVCLVQSVIPPEQKTMRRRGPSHTVFKAKEYNATIEFYWAPFLIESNSDLDIISDPRKRILKVDSVSKHAQYWVGVDILIFNTYIWWMNGIKIKSLWGSFSNGEDGYEELEAEVAYRISLKTWANWVDSTVASNKIRVFFTTMSPTHMGSIDRHEKRGFRCYNETKPFNKYWGRDLNRRVMNIVASVVDRMKTPVQFINITQMSERRIDGHASVYTEFGGKVVTDEQKAKPRGHTDCIHWCLPGVPDTWNQLFFSYL</sequence>
<keyword evidence="3 7" id="KW-0812">Transmembrane</keyword>